<reference evidence="8 9" key="1">
    <citation type="submission" date="2014-04" db="EMBL/GenBank/DDBJ databases">
        <authorList>
            <consortium name="DOE Joint Genome Institute"/>
            <person name="Kuo A."/>
            <person name="Girlanda M."/>
            <person name="Perotto S."/>
            <person name="Kohler A."/>
            <person name="Nagy L.G."/>
            <person name="Floudas D."/>
            <person name="Copeland A."/>
            <person name="Barry K.W."/>
            <person name="Cichocki N."/>
            <person name="Veneault-Fourrey C."/>
            <person name="LaButti K."/>
            <person name="Lindquist E.A."/>
            <person name="Lipzen A."/>
            <person name="Lundell T."/>
            <person name="Morin E."/>
            <person name="Murat C."/>
            <person name="Sun H."/>
            <person name="Tunlid A."/>
            <person name="Henrissat B."/>
            <person name="Grigoriev I.V."/>
            <person name="Hibbett D.S."/>
            <person name="Martin F."/>
            <person name="Nordberg H.P."/>
            <person name="Cantor M.N."/>
            <person name="Hua S.X."/>
        </authorList>
    </citation>
    <scope>NUCLEOTIDE SEQUENCE [LARGE SCALE GENOMIC DNA]</scope>
    <source>
        <strain evidence="8 9">MUT 4182</strain>
    </source>
</reference>
<dbReference type="PANTHER" id="PTHR12272">
    <property type="entry name" value="DEADENYLATION COMPLEX SUBUNIT PAN3"/>
    <property type="match status" value="1"/>
</dbReference>
<sequence>MPESVNTYHSIVPLEWLGPHERRKSLAGWSSFVYRAIDRRDGKTYALRRVEGFRLLHEVAFAAVEKWVRLSHPGIVKLKEAFTTKAFGDHSLVFVYDFHPGAQNLYSAHIAPDPMASGPRAPWNLGHPNAKPIPEDTLWAYIIQVAGAIKAVHDQGMALRLLDVSKVLVTGKNRVRLDCCSVLDILSWNPTLSLELLQQEDLIAFGKLIYVLGCRDVNALEAAPKAIDTLMRSYSSAINNLAYFLLSKSNKKKTIDEVWVKLAPRMATETASLFSYADTLENQMMAELENARLVRLLAKLGFVNERPDFSREQRWSETGDRYIIKLFRDFVFHQVDEMGNPVMNMGHVLSCLNKLDAGIEERIMLVSRDEQSCLVVSYKEIKSCLESAFQ</sequence>
<keyword evidence="5" id="KW-0067">ATP-binding</keyword>
<evidence type="ECO:0000313" key="8">
    <source>
        <dbReference type="EMBL" id="KIO24391.1"/>
    </source>
</evidence>
<keyword evidence="2" id="KW-0963">Cytoplasm</keyword>
<dbReference type="GO" id="GO:0006397">
    <property type="term" value="P:mRNA processing"/>
    <property type="evidence" value="ECO:0007669"/>
    <property type="project" value="UniProtKB-KW"/>
</dbReference>
<dbReference type="Proteomes" id="UP000054248">
    <property type="component" value="Unassembled WGS sequence"/>
</dbReference>
<accession>A0A0C3QEP8</accession>
<dbReference type="GO" id="GO:0008143">
    <property type="term" value="F:poly(A) binding"/>
    <property type="evidence" value="ECO:0007669"/>
    <property type="project" value="TreeGrafter"/>
</dbReference>
<dbReference type="HOGENOM" id="CLU_016423_0_1_1"/>
<dbReference type="Gene3D" id="1.10.510.10">
    <property type="entry name" value="Transferase(Phosphotransferase) domain 1"/>
    <property type="match status" value="1"/>
</dbReference>
<dbReference type="Gene3D" id="1.20.5.5160">
    <property type="match status" value="1"/>
</dbReference>
<dbReference type="PANTHER" id="PTHR12272:SF11">
    <property type="entry name" value="PAN2-PAN3 DEADENYLATION COMPLEX SUBUNIT PAN3"/>
    <property type="match status" value="1"/>
</dbReference>
<keyword evidence="3" id="KW-0507">mRNA processing</keyword>
<dbReference type="AlphaFoldDB" id="A0A0C3QEP8"/>
<dbReference type="OrthoDB" id="204958at2759"/>
<reference evidence="9" key="2">
    <citation type="submission" date="2015-01" db="EMBL/GenBank/DDBJ databases">
        <title>Evolutionary Origins and Diversification of the Mycorrhizal Mutualists.</title>
        <authorList>
            <consortium name="DOE Joint Genome Institute"/>
            <consortium name="Mycorrhizal Genomics Consortium"/>
            <person name="Kohler A."/>
            <person name="Kuo A."/>
            <person name="Nagy L.G."/>
            <person name="Floudas D."/>
            <person name="Copeland A."/>
            <person name="Barry K.W."/>
            <person name="Cichocki N."/>
            <person name="Veneault-Fourrey C."/>
            <person name="LaButti K."/>
            <person name="Lindquist E.A."/>
            <person name="Lipzen A."/>
            <person name="Lundell T."/>
            <person name="Morin E."/>
            <person name="Murat C."/>
            <person name="Riley R."/>
            <person name="Ohm R."/>
            <person name="Sun H."/>
            <person name="Tunlid A."/>
            <person name="Henrissat B."/>
            <person name="Grigoriev I.V."/>
            <person name="Hibbett D.S."/>
            <person name="Martin F."/>
        </authorList>
    </citation>
    <scope>NUCLEOTIDE SEQUENCE [LARGE SCALE GENOMIC DNA]</scope>
    <source>
        <strain evidence="9">MUT 4182</strain>
    </source>
</reference>
<comment type="subcellular location">
    <subcellularLocation>
        <location evidence="1">Cytoplasm</location>
    </subcellularLocation>
</comment>
<dbReference type="InterPro" id="IPR041332">
    <property type="entry name" value="Pan3_CK"/>
</dbReference>
<dbReference type="InterPro" id="IPR030844">
    <property type="entry name" value="PAN3"/>
</dbReference>
<keyword evidence="6" id="KW-0175">Coiled coil</keyword>
<evidence type="ECO:0000256" key="4">
    <source>
        <dbReference type="ARBA" id="ARBA00022741"/>
    </source>
</evidence>
<dbReference type="GO" id="GO:0000932">
    <property type="term" value="C:P-body"/>
    <property type="evidence" value="ECO:0007669"/>
    <property type="project" value="TreeGrafter"/>
</dbReference>
<dbReference type="STRING" id="1051891.A0A0C3QEP8"/>
<proteinExistence type="predicted"/>
<gene>
    <name evidence="8" type="ORF">M407DRAFT_77036</name>
</gene>
<dbReference type="GO" id="GO:0031251">
    <property type="term" value="C:PAN complex"/>
    <property type="evidence" value="ECO:0007669"/>
    <property type="project" value="InterPro"/>
</dbReference>
<dbReference type="Pfam" id="PF18101">
    <property type="entry name" value="Pan3_CK"/>
    <property type="match status" value="1"/>
</dbReference>
<keyword evidence="9" id="KW-1185">Reference proteome</keyword>
<dbReference type="FunFam" id="1.10.287.3700:FF:000001">
    <property type="entry name" value="PAN2-PAN3 deadenylation complex subunit PAN3"/>
    <property type="match status" value="1"/>
</dbReference>
<dbReference type="GO" id="GO:0000289">
    <property type="term" value="P:nuclear-transcribed mRNA poly(A) tail shortening"/>
    <property type="evidence" value="ECO:0007669"/>
    <property type="project" value="InterPro"/>
</dbReference>
<dbReference type="SUPFAM" id="SSF56112">
    <property type="entry name" value="Protein kinase-like (PK-like)"/>
    <property type="match status" value="1"/>
</dbReference>
<evidence type="ECO:0000259" key="7">
    <source>
        <dbReference type="Pfam" id="PF18101"/>
    </source>
</evidence>
<organism evidence="8 9">
    <name type="scientific">Tulasnella calospora MUT 4182</name>
    <dbReference type="NCBI Taxonomy" id="1051891"/>
    <lineage>
        <taxon>Eukaryota</taxon>
        <taxon>Fungi</taxon>
        <taxon>Dikarya</taxon>
        <taxon>Basidiomycota</taxon>
        <taxon>Agaricomycotina</taxon>
        <taxon>Agaricomycetes</taxon>
        <taxon>Cantharellales</taxon>
        <taxon>Tulasnellaceae</taxon>
        <taxon>Tulasnella</taxon>
    </lineage>
</organism>
<evidence type="ECO:0000256" key="5">
    <source>
        <dbReference type="ARBA" id="ARBA00022840"/>
    </source>
</evidence>
<feature type="domain" description="Pan3 C-terminal knob" evidence="7">
    <location>
        <begin position="255"/>
        <end position="390"/>
    </location>
</feature>
<evidence type="ECO:0000256" key="2">
    <source>
        <dbReference type="ARBA" id="ARBA00022490"/>
    </source>
</evidence>
<dbReference type="InterPro" id="IPR011009">
    <property type="entry name" value="Kinase-like_dom_sf"/>
</dbReference>
<evidence type="ECO:0000313" key="9">
    <source>
        <dbReference type="Proteomes" id="UP000054248"/>
    </source>
</evidence>
<dbReference type="GO" id="GO:0005524">
    <property type="term" value="F:ATP binding"/>
    <property type="evidence" value="ECO:0007669"/>
    <property type="project" value="UniProtKB-KW"/>
</dbReference>
<dbReference type="EMBL" id="KN823062">
    <property type="protein sequence ID" value="KIO24391.1"/>
    <property type="molecule type" value="Genomic_DNA"/>
</dbReference>
<evidence type="ECO:0000256" key="1">
    <source>
        <dbReference type="ARBA" id="ARBA00004496"/>
    </source>
</evidence>
<evidence type="ECO:0000256" key="3">
    <source>
        <dbReference type="ARBA" id="ARBA00022664"/>
    </source>
</evidence>
<keyword evidence="4" id="KW-0547">Nucleotide-binding</keyword>
<protein>
    <recommendedName>
        <fullName evidence="7">Pan3 C-terminal knob domain-containing protein</fullName>
    </recommendedName>
</protein>
<name>A0A0C3QEP8_9AGAM</name>
<evidence type="ECO:0000256" key="6">
    <source>
        <dbReference type="ARBA" id="ARBA00023054"/>
    </source>
</evidence>
<dbReference type="Gene3D" id="1.10.287.3700">
    <property type="match status" value="1"/>
</dbReference>